<evidence type="ECO:0000313" key="4">
    <source>
        <dbReference type="Proteomes" id="UP000807342"/>
    </source>
</evidence>
<dbReference type="PANTHER" id="PTHR10039:SF15">
    <property type="entry name" value="NACHT DOMAIN-CONTAINING PROTEIN"/>
    <property type="match status" value="1"/>
</dbReference>
<keyword evidence="4" id="KW-1185">Reference proteome</keyword>
<protein>
    <recommendedName>
        <fullName evidence="2">Nephrocystin 3-like N-terminal domain-containing protein</fullName>
    </recommendedName>
</protein>
<feature type="domain" description="Nephrocystin 3-like N-terminal" evidence="2">
    <location>
        <begin position="64"/>
        <end position="215"/>
    </location>
</feature>
<dbReference type="Proteomes" id="UP000807342">
    <property type="component" value="Unassembled WGS sequence"/>
</dbReference>
<evidence type="ECO:0000313" key="3">
    <source>
        <dbReference type="EMBL" id="KAF9444223.1"/>
    </source>
</evidence>
<comment type="caution">
    <text evidence="3">The sequence shown here is derived from an EMBL/GenBank/DDBJ whole genome shotgun (WGS) entry which is preliminary data.</text>
</comment>
<evidence type="ECO:0000259" key="2">
    <source>
        <dbReference type="Pfam" id="PF24883"/>
    </source>
</evidence>
<sequence length="1088" mass="123166">MYIPPSAAPQADNARSSSNQALMKLLEYTIPGAEFNSAARDPPPRCYPDTRNRIFTDLHNHIANGKKIVWMHGPFGVGKSAIMETLAGMVSLQSTCATLFFSRHSNPPRNDSKKVFTTLAYSLATANVDYRKYIEEKLFQDPAFLDKSLEEQFNRLFLAPFANDRVPTGHQRWVMLLDGLDQCKNEEDDQRRILNLICDSFFFHPGPFVWVIASRPEPHLMHAVFWGLPTSFWAELSITFTGRGVGQYIRQEFSNIRRRHPDSFPDSTSIWPSKQDILKIIKASSGFFAFASILMKYLSMGRPVSRLKFVIAIVDKSTLYPDRIPQEPLPSLDMQYTQIMMDIPEEQLSITKSLLGYYCLIREWTISGEGLVEACNILGLCQDDAYDALYRLRSVLGYPSPWMAQFDGVKFFHVSFLDFLLDHTRSQNYYIDLDQELTSIWRCYTRILKEFSSVLPTPIYDGINVQWTPVPDDDTYLEGLQESLLRRAQRGWVSLLMGYGHLPCTSCPRPANDRRLMADALELADTFRSIHPLSFDSGEFPVKEFVDWFNNHAPEGVREAVILQEFLDEIEAQPPRSWSVLSVDHEPVRDPQGGYQTPQAGPSITPLTDDNSSVSDAAHMVAPLTSPNTRDPGLANNARYLEPPETRGRGSDADQLYLSDINVLLESSVLDAVYDSPAREPPPRCLPGSRRQVDDIVYWALAYHDRLNPVLWVNGPAGVGKSAVAQTCAEEFAASGQLAASFFFSKLNGRNKPNELFPTIAYQLLHSDPSYCDIIESRLVRDPTITQRSLIHQFQELIVSPVEEASTQGRDVPKGVIIIDGLDECAHADTQCEIIKAVCRSVRRQGTPLLWVFFSRQEPHLERTFSSEEIVPLCEQITLSNPYDEVKAYLRGGLREIQRYHSSLLSPQWPSDDDIQKLAEMSSSFFLYAEHILREVDDEAIGDPDKQLHIILVDHPRLHVVPTLDSSYLEIMHSIPSHILPLARQVLLSVRISGGESNVTVLELSDLLSIRQDDFYAICNELRSVLGLRGPMGESPHTYMHFYHASFMDFLQDPARSRSVSTSNPEVVIPLLRCYIHFVNNIHTSGTF</sequence>
<dbReference type="OrthoDB" id="3068901at2759"/>
<dbReference type="PANTHER" id="PTHR10039">
    <property type="entry name" value="AMELOGENIN"/>
    <property type="match status" value="1"/>
</dbReference>
<dbReference type="EMBL" id="MU151393">
    <property type="protein sequence ID" value="KAF9444223.1"/>
    <property type="molecule type" value="Genomic_DNA"/>
</dbReference>
<accession>A0A9P5X4A7</accession>
<organism evidence="3 4">
    <name type="scientific">Macrolepiota fuliginosa MF-IS2</name>
    <dbReference type="NCBI Taxonomy" id="1400762"/>
    <lineage>
        <taxon>Eukaryota</taxon>
        <taxon>Fungi</taxon>
        <taxon>Dikarya</taxon>
        <taxon>Basidiomycota</taxon>
        <taxon>Agaricomycotina</taxon>
        <taxon>Agaricomycetes</taxon>
        <taxon>Agaricomycetidae</taxon>
        <taxon>Agaricales</taxon>
        <taxon>Agaricineae</taxon>
        <taxon>Agaricaceae</taxon>
        <taxon>Macrolepiota</taxon>
    </lineage>
</organism>
<dbReference type="InterPro" id="IPR056884">
    <property type="entry name" value="NPHP3-like_N"/>
</dbReference>
<reference evidence="3" key="1">
    <citation type="submission" date="2020-11" db="EMBL/GenBank/DDBJ databases">
        <authorList>
            <consortium name="DOE Joint Genome Institute"/>
            <person name="Ahrendt S."/>
            <person name="Riley R."/>
            <person name="Andreopoulos W."/>
            <person name="Labutti K."/>
            <person name="Pangilinan J."/>
            <person name="Ruiz-Duenas F.J."/>
            <person name="Barrasa J.M."/>
            <person name="Sanchez-Garcia M."/>
            <person name="Camarero S."/>
            <person name="Miyauchi S."/>
            <person name="Serrano A."/>
            <person name="Linde D."/>
            <person name="Babiker R."/>
            <person name="Drula E."/>
            <person name="Ayuso-Fernandez I."/>
            <person name="Pacheco R."/>
            <person name="Padilla G."/>
            <person name="Ferreira P."/>
            <person name="Barriuso J."/>
            <person name="Kellner H."/>
            <person name="Castanera R."/>
            <person name="Alfaro M."/>
            <person name="Ramirez L."/>
            <person name="Pisabarro A.G."/>
            <person name="Kuo A."/>
            <person name="Tritt A."/>
            <person name="Lipzen A."/>
            <person name="He G."/>
            <person name="Yan M."/>
            <person name="Ng V."/>
            <person name="Cullen D."/>
            <person name="Martin F."/>
            <person name="Rosso M.-N."/>
            <person name="Henrissat B."/>
            <person name="Hibbett D."/>
            <person name="Martinez A.T."/>
            <person name="Grigoriev I.V."/>
        </authorList>
    </citation>
    <scope>NUCLEOTIDE SEQUENCE</scope>
    <source>
        <strain evidence="3">MF-IS2</strain>
    </source>
</reference>
<evidence type="ECO:0000256" key="1">
    <source>
        <dbReference type="ARBA" id="ARBA00022737"/>
    </source>
</evidence>
<keyword evidence="1" id="KW-0677">Repeat</keyword>
<dbReference type="AlphaFoldDB" id="A0A9P5X4A7"/>
<feature type="domain" description="Nephrocystin 3-like N-terminal" evidence="2">
    <location>
        <begin position="706"/>
        <end position="856"/>
    </location>
</feature>
<name>A0A9P5X4A7_9AGAR</name>
<dbReference type="Pfam" id="PF24883">
    <property type="entry name" value="NPHP3_N"/>
    <property type="match status" value="2"/>
</dbReference>
<dbReference type="SUPFAM" id="SSF52540">
    <property type="entry name" value="P-loop containing nucleoside triphosphate hydrolases"/>
    <property type="match status" value="2"/>
</dbReference>
<proteinExistence type="predicted"/>
<gene>
    <name evidence="3" type="ORF">P691DRAFT_736830</name>
</gene>
<dbReference type="InterPro" id="IPR027417">
    <property type="entry name" value="P-loop_NTPase"/>
</dbReference>
<dbReference type="Gene3D" id="3.40.50.300">
    <property type="entry name" value="P-loop containing nucleotide triphosphate hydrolases"/>
    <property type="match status" value="2"/>
</dbReference>